<dbReference type="PROSITE" id="PS50977">
    <property type="entry name" value="HTH_TETR_2"/>
    <property type="match status" value="1"/>
</dbReference>
<evidence type="ECO:0000256" key="4">
    <source>
        <dbReference type="ARBA" id="ARBA00023163"/>
    </source>
</evidence>
<name>A0A4R3LZ62_9HYPH</name>
<dbReference type="InterPro" id="IPR050109">
    <property type="entry name" value="HTH-type_TetR-like_transc_reg"/>
</dbReference>
<dbReference type="Proteomes" id="UP000294664">
    <property type="component" value="Unassembled WGS sequence"/>
</dbReference>
<evidence type="ECO:0000256" key="2">
    <source>
        <dbReference type="ARBA" id="ARBA00023015"/>
    </source>
</evidence>
<comment type="caution">
    <text evidence="7">The sequence shown here is derived from an EMBL/GenBank/DDBJ whole genome shotgun (WGS) entry which is preliminary data.</text>
</comment>
<keyword evidence="1" id="KW-0678">Repressor</keyword>
<gene>
    <name evidence="7" type="ORF">EDC64_105200</name>
</gene>
<evidence type="ECO:0000313" key="8">
    <source>
        <dbReference type="Proteomes" id="UP000294664"/>
    </source>
</evidence>
<evidence type="ECO:0000256" key="1">
    <source>
        <dbReference type="ARBA" id="ARBA00022491"/>
    </source>
</evidence>
<evidence type="ECO:0000256" key="5">
    <source>
        <dbReference type="PROSITE-ProRule" id="PRU00335"/>
    </source>
</evidence>
<evidence type="ECO:0000313" key="7">
    <source>
        <dbReference type="EMBL" id="TCT05169.1"/>
    </source>
</evidence>
<dbReference type="Pfam" id="PF00440">
    <property type="entry name" value="TetR_N"/>
    <property type="match status" value="1"/>
</dbReference>
<feature type="DNA-binding region" description="H-T-H motif" evidence="5">
    <location>
        <begin position="38"/>
        <end position="57"/>
    </location>
</feature>
<dbReference type="SUPFAM" id="SSF46689">
    <property type="entry name" value="Homeodomain-like"/>
    <property type="match status" value="1"/>
</dbReference>
<dbReference type="EMBL" id="SMAI01000005">
    <property type="protein sequence ID" value="TCT05169.1"/>
    <property type="molecule type" value="Genomic_DNA"/>
</dbReference>
<dbReference type="OrthoDB" id="9802802at2"/>
<feature type="domain" description="HTH tetR-type" evidence="6">
    <location>
        <begin position="15"/>
        <end position="75"/>
    </location>
</feature>
<dbReference type="InterPro" id="IPR039538">
    <property type="entry name" value="BetI_C"/>
</dbReference>
<dbReference type="InterPro" id="IPR009057">
    <property type="entry name" value="Homeodomain-like_sf"/>
</dbReference>
<keyword evidence="3 5" id="KW-0238">DNA-binding</keyword>
<dbReference type="PANTHER" id="PTHR30055">
    <property type="entry name" value="HTH-TYPE TRANSCRIPTIONAL REGULATOR RUTR"/>
    <property type="match status" value="1"/>
</dbReference>
<dbReference type="PRINTS" id="PR00455">
    <property type="entry name" value="HTHTETR"/>
</dbReference>
<evidence type="ECO:0000256" key="3">
    <source>
        <dbReference type="ARBA" id="ARBA00023125"/>
    </source>
</evidence>
<protein>
    <submittedName>
        <fullName evidence="7">TetR family transcriptional regulator</fullName>
    </submittedName>
</protein>
<dbReference type="GO" id="GO:0000976">
    <property type="term" value="F:transcription cis-regulatory region binding"/>
    <property type="evidence" value="ECO:0007669"/>
    <property type="project" value="TreeGrafter"/>
</dbReference>
<dbReference type="Pfam" id="PF13977">
    <property type="entry name" value="TetR_C_6"/>
    <property type="match status" value="1"/>
</dbReference>
<dbReference type="InterPro" id="IPR036271">
    <property type="entry name" value="Tet_transcr_reg_TetR-rel_C_sf"/>
</dbReference>
<dbReference type="SUPFAM" id="SSF48498">
    <property type="entry name" value="Tetracyclin repressor-like, C-terminal domain"/>
    <property type="match status" value="1"/>
</dbReference>
<keyword evidence="4" id="KW-0804">Transcription</keyword>
<proteinExistence type="predicted"/>
<dbReference type="PANTHER" id="PTHR30055:SF226">
    <property type="entry name" value="HTH-TYPE TRANSCRIPTIONAL REGULATOR PKSA"/>
    <property type="match status" value="1"/>
</dbReference>
<dbReference type="RefSeq" id="WP_132031242.1">
    <property type="nucleotide sequence ID" value="NZ_SMAI01000005.1"/>
</dbReference>
<organism evidence="7 8">
    <name type="scientific">Aquabacter spiritensis</name>
    <dbReference type="NCBI Taxonomy" id="933073"/>
    <lineage>
        <taxon>Bacteria</taxon>
        <taxon>Pseudomonadati</taxon>
        <taxon>Pseudomonadota</taxon>
        <taxon>Alphaproteobacteria</taxon>
        <taxon>Hyphomicrobiales</taxon>
        <taxon>Xanthobacteraceae</taxon>
        <taxon>Aquabacter</taxon>
    </lineage>
</organism>
<keyword evidence="2" id="KW-0805">Transcription regulation</keyword>
<sequence>MDLEAASTPQADHRAEQRRRILSAAVLCFSREGFHGTSMQQICTEAGMSPGALYRYFPSKEAIIGAIVEGERAEKGQMFEELERAPSLIDALTEKLAEMLSPEADPCAKLGPEIMAEAIRNPRLRSALEPVEEETRAMLRTALVRAAGRGEIDARLDPDDLVVLLQVIGDGLVLHHLLHPDWDLTGRLPAFSALVRRMVAPRDMDPDRP</sequence>
<accession>A0A4R3LZ62</accession>
<dbReference type="AlphaFoldDB" id="A0A4R3LZ62"/>
<keyword evidence="8" id="KW-1185">Reference proteome</keyword>
<reference evidence="7 8" key="1">
    <citation type="submission" date="2019-03" db="EMBL/GenBank/DDBJ databases">
        <title>Genomic Encyclopedia of Type Strains, Phase IV (KMG-IV): sequencing the most valuable type-strain genomes for metagenomic binning, comparative biology and taxonomic classification.</title>
        <authorList>
            <person name="Goeker M."/>
        </authorList>
    </citation>
    <scope>NUCLEOTIDE SEQUENCE [LARGE SCALE GENOMIC DNA]</scope>
    <source>
        <strain evidence="7 8">DSM 9035</strain>
    </source>
</reference>
<evidence type="ECO:0000259" key="6">
    <source>
        <dbReference type="PROSITE" id="PS50977"/>
    </source>
</evidence>
<dbReference type="InterPro" id="IPR001647">
    <property type="entry name" value="HTH_TetR"/>
</dbReference>
<dbReference type="Gene3D" id="1.10.357.10">
    <property type="entry name" value="Tetracycline Repressor, domain 2"/>
    <property type="match status" value="1"/>
</dbReference>
<dbReference type="GO" id="GO:0003700">
    <property type="term" value="F:DNA-binding transcription factor activity"/>
    <property type="evidence" value="ECO:0007669"/>
    <property type="project" value="TreeGrafter"/>
</dbReference>